<accession>A0ABR6CUK6</accession>
<protein>
    <submittedName>
        <fullName evidence="2">Xaa-Pro aminopeptidase</fullName>
    </submittedName>
</protein>
<keyword evidence="3" id="KW-1185">Reference proteome</keyword>
<organism evidence="2 3">
    <name type="scientific">Peribacillus huizhouensis</name>
    <dbReference type="NCBI Taxonomy" id="1501239"/>
    <lineage>
        <taxon>Bacteria</taxon>
        <taxon>Bacillati</taxon>
        <taxon>Bacillota</taxon>
        <taxon>Bacilli</taxon>
        <taxon>Bacillales</taxon>
        <taxon>Bacillaceae</taxon>
        <taxon>Peribacillus</taxon>
    </lineage>
</organism>
<dbReference type="PANTHER" id="PTHR46112">
    <property type="entry name" value="AMINOPEPTIDASE"/>
    <property type="match status" value="1"/>
</dbReference>
<dbReference type="EMBL" id="JACJHX010000017">
    <property type="protein sequence ID" value="MBA9028714.1"/>
    <property type="molecule type" value="Genomic_DNA"/>
</dbReference>
<sequence>METIVGTPLEKVKQFIADKQIDGVFFRKRSNFAWVTGGKDNHIVNTTEEGVADLLILADKKYCITSKMESARIHDEELLGLGYEFMTLEWYEDQDSIVQGLTDGKKIASDVPIGNFLDFGHELTSLRYTLTCEEVDRYRWLSKQAAKAVESTCREVQQGWTEFEIQAHLAAKVIKEGINPQLILVSTDERVFKYRHPIPTEKKLANYAMIVLCAEKWGLVSNVTRFVHFGELPAELYENKQKLVQIDVAMNAATRPGAAIKDVLQTAFAKYEEVGYGEDWRFLHQGGPTGYASREFLATPNAEGTVLENQAFAWNPAIRGIKSEDTFLVGREGNEYLTYTGEWVYLRVNHNGKTYIRPDILVR</sequence>
<name>A0ABR6CUK6_9BACI</name>
<gene>
    <name evidence="2" type="ORF">HNP81_004034</name>
</gene>
<dbReference type="InterPro" id="IPR050659">
    <property type="entry name" value="Peptidase_M24B"/>
</dbReference>
<proteinExistence type="predicted"/>
<dbReference type="InterPro" id="IPR000994">
    <property type="entry name" value="Pept_M24"/>
</dbReference>
<feature type="domain" description="Peptidase M24" evidence="1">
    <location>
        <begin position="142"/>
        <end position="329"/>
    </location>
</feature>
<dbReference type="CDD" id="cd01066">
    <property type="entry name" value="APP_MetAP"/>
    <property type="match status" value="1"/>
</dbReference>
<dbReference type="RefSeq" id="WP_182503731.1">
    <property type="nucleotide sequence ID" value="NZ_JACJHX010000017.1"/>
</dbReference>
<dbReference type="PANTHER" id="PTHR46112:SF3">
    <property type="entry name" value="AMINOPEPTIDASE YPDF"/>
    <property type="match status" value="1"/>
</dbReference>
<keyword evidence="2" id="KW-0378">Hydrolase</keyword>
<evidence type="ECO:0000259" key="1">
    <source>
        <dbReference type="Pfam" id="PF00557"/>
    </source>
</evidence>
<dbReference type="Gene3D" id="3.90.230.10">
    <property type="entry name" value="Creatinase/methionine aminopeptidase superfamily"/>
    <property type="match status" value="1"/>
</dbReference>
<dbReference type="InterPro" id="IPR036005">
    <property type="entry name" value="Creatinase/aminopeptidase-like"/>
</dbReference>
<evidence type="ECO:0000313" key="2">
    <source>
        <dbReference type="EMBL" id="MBA9028714.1"/>
    </source>
</evidence>
<keyword evidence="2" id="KW-0031">Aminopeptidase</keyword>
<comment type="caution">
    <text evidence="2">The sequence shown here is derived from an EMBL/GenBank/DDBJ whole genome shotgun (WGS) entry which is preliminary data.</text>
</comment>
<keyword evidence="2" id="KW-0645">Protease</keyword>
<reference evidence="2 3" key="1">
    <citation type="submission" date="2020-08" db="EMBL/GenBank/DDBJ databases">
        <title>Genomic Encyclopedia of Type Strains, Phase IV (KMG-IV): sequencing the most valuable type-strain genomes for metagenomic binning, comparative biology and taxonomic classification.</title>
        <authorList>
            <person name="Goeker M."/>
        </authorList>
    </citation>
    <scope>NUCLEOTIDE SEQUENCE [LARGE SCALE GENOMIC DNA]</scope>
    <source>
        <strain evidence="2 3">DSM 105481</strain>
    </source>
</reference>
<dbReference type="Pfam" id="PF00557">
    <property type="entry name" value="Peptidase_M24"/>
    <property type="match status" value="1"/>
</dbReference>
<dbReference type="GO" id="GO:0004177">
    <property type="term" value="F:aminopeptidase activity"/>
    <property type="evidence" value="ECO:0007669"/>
    <property type="project" value="UniProtKB-KW"/>
</dbReference>
<dbReference type="Proteomes" id="UP000626697">
    <property type="component" value="Unassembled WGS sequence"/>
</dbReference>
<evidence type="ECO:0000313" key="3">
    <source>
        <dbReference type="Proteomes" id="UP000626697"/>
    </source>
</evidence>
<dbReference type="SUPFAM" id="SSF55920">
    <property type="entry name" value="Creatinase/aminopeptidase"/>
    <property type="match status" value="1"/>
</dbReference>